<reference evidence="14 15" key="1">
    <citation type="journal article" date="2004" name="Science">
        <title>The Ashbya gossypii genome as a tool for mapping the ancient Saccharomyces cerevisiae genome.</title>
        <authorList>
            <person name="Dietrich F.S."/>
            <person name="Voegeli S."/>
            <person name="Brachat S."/>
            <person name="Lerch A."/>
            <person name="Gates K."/>
            <person name="Steiner S."/>
            <person name="Mohr C."/>
            <person name="Pohlmann R."/>
            <person name="Luedi P."/>
            <person name="Choi S."/>
            <person name="Wing R.A."/>
            <person name="Flavier A."/>
            <person name="Gaffney T.D."/>
            <person name="Philippsen P."/>
        </authorList>
    </citation>
    <scope>NUCLEOTIDE SEQUENCE [LARGE SCALE GENOMIC DNA]</scope>
    <source>
        <strain evidence="15">ATCC 10895 / CBS 109.51 / FGSC 9923 / NRRL Y-1056</strain>
    </source>
</reference>
<dbReference type="Gene3D" id="2.60.40.150">
    <property type="entry name" value="C2 domain"/>
    <property type="match status" value="2"/>
</dbReference>
<dbReference type="GO" id="GO:0016540">
    <property type="term" value="P:protein autoprocessing"/>
    <property type="evidence" value="ECO:0007669"/>
    <property type="project" value="UniProtKB-UniRule"/>
</dbReference>
<dbReference type="SUPFAM" id="SSF49562">
    <property type="entry name" value="C2 domain (Calcium/lipid-binding domain, CaLB)"/>
    <property type="match status" value="2"/>
</dbReference>
<evidence type="ECO:0000256" key="5">
    <source>
        <dbReference type="ARBA" id="ARBA00023136"/>
    </source>
</evidence>
<dbReference type="SMART" id="SM00239">
    <property type="entry name" value="C2"/>
    <property type="match status" value="2"/>
</dbReference>
<feature type="domain" description="C2" evidence="13">
    <location>
        <begin position="1"/>
        <end position="126"/>
    </location>
</feature>
<comment type="PTM">
    <text evidence="11">Is synthesized initially as an inactive proenzyme. Formation of the active enzyme involves a self-maturation process in which the active site pyruvoyl group is generated from an internal serine residue via an autocatalytic post-translational modification. Two non-identical subunits are generated from the proenzyme in this reaction, and the pyruvate is formed at the N-terminus of the alpha chain, which is derived from the carboxyl end of the proenzyme. The autoendoproteolytic cleavage occurs by a canonical serine protease mechanism, in which the side chain hydroxyl group of the serine supplies its oxygen atom to form the C-terminus of the beta chain, while the remainder of the serine residue undergoes an oxidative deamination to produce ammonia and the pyruvoyl prosthetic group on the alpha chain. During this reaction, the Ser that is part of the protease active site of the proenzyme becomes the pyruvoyl prosthetic group, which constitutes an essential element of the active site of the mature decarboxylase.</text>
</comment>
<dbReference type="InterPro" id="IPR000008">
    <property type="entry name" value="C2_dom"/>
</dbReference>
<feature type="region of interest" description="Disordered" evidence="12">
    <location>
        <begin position="307"/>
        <end position="331"/>
    </location>
</feature>
<evidence type="ECO:0000256" key="12">
    <source>
        <dbReference type="SAM" id="MobiDB-lite"/>
    </source>
</evidence>
<feature type="site" description="Cleavage (non-hydrolytic); by autocatalysis" evidence="11">
    <location>
        <begin position="910"/>
        <end position="911"/>
    </location>
</feature>
<feature type="active site" description="Charge relay system; for autoendoproteolytic cleavage activity" evidence="11">
    <location>
        <position position="767"/>
    </location>
</feature>
<dbReference type="FunFam" id="2.60.40.150:FF:000249">
    <property type="entry name" value="Phosphatidylserine decarboxylase proenzyme 2"/>
    <property type="match status" value="1"/>
</dbReference>
<keyword evidence="15" id="KW-1185">Reference proteome</keyword>
<feature type="chain" id="PRO_5023550299" description="Phosphatidylserine decarboxylase 2 alpha chain" evidence="11">
    <location>
        <begin position="911"/>
        <end position="1014"/>
    </location>
</feature>
<organism evidence="14 15">
    <name type="scientific">Eremothecium gossypii (strain ATCC 10895 / CBS 109.51 / FGSC 9923 / NRRL Y-1056)</name>
    <name type="common">Yeast</name>
    <name type="synonym">Ashbya gossypii</name>
    <dbReference type="NCBI Taxonomy" id="284811"/>
    <lineage>
        <taxon>Eukaryota</taxon>
        <taxon>Fungi</taxon>
        <taxon>Dikarya</taxon>
        <taxon>Ascomycota</taxon>
        <taxon>Saccharomycotina</taxon>
        <taxon>Saccharomycetes</taxon>
        <taxon>Saccharomycetales</taxon>
        <taxon>Saccharomycetaceae</taxon>
        <taxon>Eremothecium</taxon>
    </lineage>
</organism>
<comment type="function">
    <text evidence="11">Catalyzes the formation of phosphatidylethanolamine (PtdEtn) from phosphatidylserine (PtdSer). Plays a central role in phospholipid metabolism and in the interorganelle trafficking of phosphatidylserine.</text>
</comment>
<name>Q75F59_EREGS</name>
<dbReference type="OMA" id="EIWIKGR"/>
<feature type="active site" description="Charge relay system; for autoendoproteolytic cleavage activity" evidence="11">
    <location>
        <position position="911"/>
    </location>
</feature>
<feature type="active site" description="Schiff-base intermediate with substrate; via pyruvic acid; for decarboxylase activity" evidence="11">
    <location>
        <position position="911"/>
    </location>
</feature>
<dbReference type="InterPro" id="IPR035892">
    <property type="entry name" value="C2_domain_sf"/>
</dbReference>
<dbReference type="EC" id="4.1.1.65" evidence="11"/>
<comment type="subcellular location">
    <subcellularLocation>
        <location evidence="11">Golgi apparatus membrane</location>
        <topology evidence="11">Peripheral membrane protein</topology>
        <orientation evidence="11">Cytoplasmic side</orientation>
    </subcellularLocation>
    <subcellularLocation>
        <location evidence="11">Endosome membrane</location>
        <topology evidence="11">Peripheral membrane protein</topology>
        <orientation evidence="11">Cytoplasmic side</orientation>
    </subcellularLocation>
</comment>
<dbReference type="KEGG" id="ago:AGOS_AAL131C"/>
<dbReference type="GO" id="GO:0004609">
    <property type="term" value="F:phosphatidylserine decarboxylase activity"/>
    <property type="evidence" value="ECO:0007669"/>
    <property type="project" value="UniProtKB-UniRule"/>
</dbReference>
<dbReference type="InterPro" id="IPR033179">
    <property type="entry name" value="PSD_type2_pro"/>
</dbReference>
<feature type="compositionally biased region" description="Acidic residues" evidence="12">
    <location>
        <begin position="200"/>
        <end position="213"/>
    </location>
</feature>
<comment type="subunit">
    <text evidence="11">Heterodimer of a large membrane-associated beta subunit and a small pyruvoyl-containing alpha subunit. Interacts with pstB2. This interaction may be a means to structurally tether the donor membrane (ER) harboring PstB2 to acceptor membranes (Golgi/endosomes) harboring PSD2 during PtdSer transport to the site of PtdEtn synthesis.</text>
</comment>
<dbReference type="InterPro" id="IPR003817">
    <property type="entry name" value="PS_Dcarbxylase"/>
</dbReference>
<keyword evidence="6 11" id="KW-0865">Zymogen</keyword>
<keyword evidence="3 11" id="KW-0210">Decarboxylase</keyword>
<sequence>MGVGLIRRRRRSRQPRLTLKVEVQQARIVTVEDTRCNPLCLVVTNGVFNRTKRFKNTSTPSWRQTLKLALPSKPSSEWLRVLLYDDVLRWQDNGDNSLERGRYLYLGEARFSLLDLFRGEKGKYSPERSAEWVPFYSGRTGYKAGEVLLAFSLVSSGNEPSTMAVFREWRSYLLDSLAARRIQRKQEIELLGEGQRLADTEDDEGDDDDEDNENMLGYTSLSDSSPDDFTNYEDIIEHSMVSCYIEDEEEDEGDTFDNDDWEYMDDIFYADDKSYGTDQQGMESKRYNQNNGSVDSFAFVPEVSTTPFTEVSESSNAKEKDSHSSDDTEGTEVMLFGRRKRNMRRARPRNNDFEISKKTHAMGVAFVEVKRILDLPPLRNKFSTTFDMDPFVIITFGRRVFKTSWKKHSLNPEYNEQAAFEVYPHEMSFKLDFRVLDRDSFSFHDRVADASVDFKDVISRKSTNGICHWDLEVPLNLRYNTLSETHASRMYLKLSFFPYHILKKHFWDQVINAASTLQHFDVVQLTLLLDGLGHFTEDEVNEFFYHSGKSPWSKDTLPKEVIIRHLQEWKNSSAFRRVQKCPLCCQQVKATKALRHSKLNAENDLITHFAICSSGHKKQLKPSYVSSDFASKRWFSRLLIKLTYGKYALGSNNANILVQDRDTGIVIEEKISAYVKLGIRIIYNARGKQSKKFKSLLRSVTIKQGKKFDRPASAKDIEPFIKFHSLDMSECLETNFTTFNEFFYRKLKPGSRTPESPNPKVLLSPADSRCTVFATVRRSKEIWIKGRTFTLEKLTGGQFPELCNERSCSVGIFRLAPQDYHRFHSPCNGVIGKPHYISGEYYTVNPMAVRTELDVFAENVRVVVPIISEEYGTLLYIPIGAMMVGSIILTCNPGDKVKRGQELGYFKFGGSTVLLVLQSKNIVLDTDLVKNSEENIETLVRVGMSIGHTPDIKEHCRTKVHVNDNEELERIKRTITVTEENAQSTNYTSWEYQTLKKLNEKEPEFQGLLDILTE</sequence>
<comment type="similarity">
    <text evidence="11">Belongs to the phosphatidylserine decarboxylase family. PSD-B subfamily. Eukaryotic type II sub-subfamily.</text>
</comment>
<comment type="pathway">
    <text evidence="11">Phospholipid metabolism; phosphatidylethanolamine biosynthesis; phosphatidylethanolamine from CDP-diacylglycerol: step 2/2.</text>
</comment>
<dbReference type="eggNOG" id="KOG2419">
    <property type="taxonomic scope" value="Eukaryota"/>
</dbReference>
<evidence type="ECO:0000313" key="14">
    <source>
        <dbReference type="EMBL" id="AAS50235.1"/>
    </source>
</evidence>
<dbReference type="CDD" id="cd04039">
    <property type="entry name" value="C2_PSD"/>
    <property type="match status" value="1"/>
</dbReference>
<dbReference type="RefSeq" id="NP_982411.1">
    <property type="nucleotide sequence ID" value="NM_207764.1"/>
</dbReference>
<dbReference type="GO" id="GO:0000139">
    <property type="term" value="C:Golgi membrane"/>
    <property type="evidence" value="ECO:0007669"/>
    <property type="project" value="UniProtKB-SubCell"/>
</dbReference>
<reference evidence="15" key="2">
    <citation type="journal article" date="2013" name="G3 (Bethesda)">
        <title>Genomes of Ashbya fungi isolated from insects reveal four mating-type loci, numerous translocations, lack of transposons, and distinct gene duplications.</title>
        <authorList>
            <person name="Dietrich F.S."/>
            <person name="Voegeli S."/>
            <person name="Kuo S."/>
            <person name="Philippsen P."/>
        </authorList>
    </citation>
    <scope>GENOME REANNOTATION</scope>
    <source>
        <strain evidence="15">ATCC 10895 / CBS 109.51 / FGSC 9923 / NRRL Y-1056</strain>
    </source>
</reference>
<dbReference type="PANTHER" id="PTHR10067">
    <property type="entry name" value="PHOSPHATIDYLSERINE DECARBOXYLASE"/>
    <property type="match status" value="1"/>
</dbReference>
<comment type="cofactor">
    <cofactor evidence="11">
        <name>pyruvate</name>
        <dbReference type="ChEBI" id="CHEBI:15361"/>
    </cofactor>
    <text evidence="11">Binds 1 pyruvoyl group covalently per subunit.</text>
</comment>
<comment type="catalytic activity">
    <reaction evidence="11">
        <text>a 1,2-diacyl-sn-glycero-3-phospho-L-serine + H(+) = a 1,2-diacyl-sn-glycero-3-phosphoethanolamine + CO2</text>
        <dbReference type="Rhea" id="RHEA:20828"/>
        <dbReference type="ChEBI" id="CHEBI:15378"/>
        <dbReference type="ChEBI" id="CHEBI:16526"/>
        <dbReference type="ChEBI" id="CHEBI:57262"/>
        <dbReference type="ChEBI" id="CHEBI:64612"/>
        <dbReference type="EC" id="4.1.1.65"/>
    </reaction>
</comment>
<feature type="chain" id="PRO_5023550297" description="Phosphatidylserine decarboxylase 2 beta chain" evidence="11">
    <location>
        <begin position="1"/>
        <end position="910"/>
    </location>
</feature>
<keyword evidence="4 11" id="KW-0443">Lipid metabolism</keyword>
<keyword evidence="7 11" id="KW-0594">Phospholipid biosynthesis</keyword>
<evidence type="ECO:0000256" key="9">
    <source>
        <dbReference type="ARBA" id="ARBA00023264"/>
    </source>
</evidence>
<gene>
    <name evidence="11" type="primary">PSD2</name>
    <name evidence="14" type="ORF">AGOS_AAL131C</name>
</gene>
<dbReference type="Pfam" id="PF02666">
    <property type="entry name" value="PS_Dcarbxylase"/>
    <property type="match status" value="1"/>
</dbReference>
<evidence type="ECO:0000256" key="3">
    <source>
        <dbReference type="ARBA" id="ARBA00022793"/>
    </source>
</evidence>
<dbReference type="HAMAP" id="MF_00663">
    <property type="entry name" value="PS_decarb_PSD_B_type2"/>
    <property type="match status" value="1"/>
</dbReference>
<dbReference type="HOGENOM" id="CLU_002661_1_0_1"/>
<dbReference type="STRING" id="284811.Q75F59"/>
<dbReference type="FunCoup" id="Q75F59">
    <property type="interactions" value="178"/>
</dbReference>
<evidence type="ECO:0000256" key="6">
    <source>
        <dbReference type="ARBA" id="ARBA00023145"/>
    </source>
</evidence>
<evidence type="ECO:0000256" key="8">
    <source>
        <dbReference type="ARBA" id="ARBA00023239"/>
    </source>
</evidence>
<evidence type="ECO:0000313" key="15">
    <source>
        <dbReference type="Proteomes" id="UP000000591"/>
    </source>
</evidence>
<evidence type="ECO:0000256" key="1">
    <source>
        <dbReference type="ARBA" id="ARBA00005189"/>
    </source>
</evidence>
<dbReference type="GO" id="GO:0006646">
    <property type="term" value="P:phosphatidylethanolamine biosynthetic process"/>
    <property type="evidence" value="ECO:0007669"/>
    <property type="project" value="UniProtKB-UniRule"/>
</dbReference>
<evidence type="ECO:0000259" key="13">
    <source>
        <dbReference type="PROSITE" id="PS50004"/>
    </source>
</evidence>
<protein>
    <recommendedName>
        <fullName evidence="11">Phosphatidylserine decarboxylase proenzyme 2</fullName>
        <ecNumber evidence="11">4.1.1.65</ecNumber>
    </recommendedName>
    <component>
        <recommendedName>
            <fullName evidence="11">Phosphatidylserine decarboxylase 2 beta chain</fullName>
        </recommendedName>
    </component>
    <component>
        <recommendedName>
            <fullName evidence="11">Phosphatidylserine decarboxylase 2 alpha chain</fullName>
        </recommendedName>
    </component>
</protein>
<feature type="modified residue" description="Pyruvic acid (Ser); by autocatalysis" evidence="11">
    <location>
        <position position="911"/>
    </location>
</feature>
<keyword evidence="8 11" id="KW-0456">Lyase</keyword>
<accession>Q75F59</accession>
<comment type="pathway">
    <text evidence="1">Lipid metabolism.</text>
</comment>
<evidence type="ECO:0000256" key="4">
    <source>
        <dbReference type="ARBA" id="ARBA00023098"/>
    </source>
</evidence>
<dbReference type="GeneID" id="4618567"/>
<proteinExistence type="inferred from homology"/>
<dbReference type="GO" id="GO:0010008">
    <property type="term" value="C:endosome membrane"/>
    <property type="evidence" value="ECO:0007669"/>
    <property type="project" value="UniProtKB-SubCell"/>
</dbReference>
<dbReference type="AlphaFoldDB" id="Q75F59"/>
<comment type="domain">
    <text evidence="11">The C2 domains have an essential, but non-catalytic function. They may facilitate interaction with PstB2 and are required for lipid transport function.</text>
</comment>
<keyword evidence="10 11" id="KW-0670">Pyruvate</keyword>
<dbReference type="PANTHER" id="PTHR10067:SF17">
    <property type="entry name" value="PHOSPHATIDYLSERINE DECARBOXYLASE PROENZYME 2"/>
    <property type="match status" value="1"/>
</dbReference>
<feature type="compositionally biased region" description="Basic and acidic residues" evidence="12">
    <location>
        <begin position="316"/>
        <end position="326"/>
    </location>
</feature>
<feature type="compositionally biased region" description="Polar residues" evidence="12">
    <location>
        <begin position="217"/>
        <end position="228"/>
    </location>
</feature>
<evidence type="ECO:0000256" key="10">
    <source>
        <dbReference type="ARBA" id="ARBA00023317"/>
    </source>
</evidence>
<dbReference type="OrthoDB" id="67700at2759"/>
<evidence type="ECO:0000256" key="11">
    <source>
        <dbReference type="HAMAP-Rule" id="MF_03209"/>
    </source>
</evidence>
<dbReference type="NCBIfam" id="TIGR00163">
    <property type="entry name" value="PS_decarb"/>
    <property type="match status" value="1"/>
</dbReference>
<evidence type="ECO:0000256" key="7">
    <source>
        <dbReference type="ARBA" id="ARBA00023209"/>
    </source>
</evidence>
<feature type="region of interest" description="Disordered" evidence="12">
    <location>
        <begin position="193"/>
        <end position="229"/>
    </location>
</feature>
<dbReference type="EMBL" id="AE016814">
    <property type="protein sequence ID" value="AAS50235.1"/>
    <property type="molecule type" value="Genomic_DNA"/>
</dbReference>
<dbReference type="UniPathway" id="UPA00558">
    <property type="reaction ID" value="UER00616"/>
</dbReference>
<dbReference type="GO" id="GO:0005795">
    <property type="term" value="C:Golgi stack"/>
    <property type="evidence" value="ECO:0007669"/>
    <property type="project" value="UniProtKB-UniRule"/>
</dbReference>
<dbReference type="Proteomes" id="UP000000591">
    <property type="component" value="Chromosome I"/>
</dbReference>
<keyword evidence="5 11" id="KW-0472">Membrane</keyword>
<dbReference type="Pfam" id="PF00168">
    <property type="entry name" value="C2"/>
    <property type="match status" value="2"/>
</dbReference>
<keyword evidence="11" id="KW-0333">Golgi apparatus</keyword>
<keyword evidence="9 11" id="KW-1208">Phospholipid metabolism</keyword>
<dbReference type="GO" id="GO:0006656">
    <property type="term" value="P:phosphatidylcholine biosynthetic process"/>
    <property type="evidence" value="ECO:0007669"/>
    <property type="project" value="EnsemblFungi"/>
</dbReference>
<dbReference type="PROSITE" id="PS50004">
    <property type="entry name" value="C2"/>
    <property type="match status" value="2"/>
</dbReference>
<keyword evidence="11" id="KW-0967">Endosome</keyword>
<feature type="domain" description="C2" evidence="13">
    <location>
        <begin position="344"/>
        <end position="470"/>
    </location>
</feature>
<dbReference type="InParanoid" id="Q75F59"/>
<dbReference type="CDD" id="cd00030">
    <property type="entry name" value="C2"/>
    <property type="match status" value="1"/>
</dbReference>
<evidence type="ECO:0000256" key="2">
    <source>
        <dbReference type="ARBA" id="ARBA00022516"/>
    </source>
</evidence>
<dbReference type="InterPro" id="IPR033177">
    <property type="entry name" value="PSD-B"/>
</dbReference>
<feature type="active site" description="Charge relay system; for autoendoproteolytic cleavage activity" evidence="11">
    <location>
        <position position="824"/>
    </location>
</feature>
<keyword evidence="2 11" id="KW-0444">Lipid biosynthesis</keyword>